<name>A0A8T0U5E6_PANVG</name>
<evidence type="ECO:0000313" key="2">
    <source>
        <dbReference type="EMBL" id="KAG2617507.1"/>
    </source>
</evidence>
<accession>A0A8T0U5E6</accession>
<feature type="compositionally biased region" description="Basic and acidic residues" evidence="1">
    <location>
        <begin position="38"/>
        <end position="48"/>
    </location>
</feature>
<comment type="caution">
    <text evidence="2">The sequence shown here is derived from an EMBL/GenBank/DDBJ whole genome shotgun (WGS) entry which is preliminary data.</text>
</comment>
<feature type="region of interest" description="Disordered" evidence="1">
    <location>
        <begin position="32"/>
        <end position="112"/>
    </location>
</feature>
<evidence type="ECO:0000313" key="3">
    <source>
        <dbReference type="Proteomes" id="UP000823388"/>
    </source>
</evidence>
<dbReference type="AlphaFoldDB" id="A0A8T0U5E6"/>
<evidence type="ECO:0000256" key="1">
    <source>
        <dbReference type="SAM" id="MobiDB-lite"/>
    </source>
</evidence>
<feature type="compositionally biased region" description="Gly residues" evidence="1">
    <location>
        <begin position="78"/>
        <end position="95"/>
    </location>
</feature>
<dbReference type="EMBL" id="CM029042">
    <property type="protein sequence ID" value="KAG2617507.1"/>
    <property type="molecule type" value="Genomic_DNA"/>
</dbReference>
<proteinExistence type="predicted"/>
<organism evidence="2 3">
    <name type="scientific">Panicum virgatum</name>
    <name type="common">Blackwell switchgrass</name>
    <dbReference type="NCBI Taxonomy" id="38727"/>
    <lineage>
        <taxon>Eukaryota</taxon>
        <taxon>Viridiplantae</taxon>
        <taxon>Streptophyta</taxon>
        <taxon>Embryophyta</taxon>
        <taxon>Tracheophyta</taxon>
        <taxon>Spermatophyta</taxon>
        <taxon>Magnoliopsida</taxon>
        <taxon>Liliopsida</taxon>
        <taxon>Poales</taxon>
        <taxon>Poaceae</taxon>
        <taxon>PACMAD clade</taxon>
        <taxon>Panicoideae</taxon>
        <taxon>Panicodae</taxon>
        <taxon>Paniceae</taxon>
        <taxon>Panicinae</taxon>
        <taxon>Panicum</taxon>
        <taxon>Panicum sect. Hiantes</taxon>
    </lineage>
</organism>
<feature type="compositionally biased region" description="Basic and acidic residues" evidence="1">
    <location>
        <begin position="97"/>
        <end position="112"/>
    </location>
</feature>
<sequence>MRPSAVRTLQTWRLEQCSAAAGRRFEEQCGRRSFPGLEEQRRQVELPRRGGAALAGGPSGGEEQSRRVDLQAGRSRAGTGGESRGAGRGAAGGIGETSREVEAAGRGEGNSR</sequence>
<reference evidence="2 3" key="1">
    <citation type="submission" date="2020-05" db="EMBL/GenBank/DDBJ databases">
        <title>WGS assembly of Panicum virgatum.</title>
        <authorList>
            <person name="Lovell J.T."/>
            <person name="Jenkins J."/>
            <person name="Shu S."/>
            <person name="Juenger T.E."/>
            <person name="Schmutz J."/>
        </authorList>
    </citation>
    <scope>NUCLEOTIDE SEQUENCE [LARGE SCALE GENOMIC DNA]</scope>
    <source>
        <strain evidence="3">cv. AP13</strain>
    </source>
</reference>
<protein>
    <submittedName>
        <fullName evidence="2">Uncharacterized protein</fullName>
    </submittedName>
</protein>
<keyword evidence="3" id="KW-1185">Reference proteome</keyword>
<dbReference type="Proteomes" id="UP000823388">
    <property type="component" value="Chromosome 3N"/>
</dbReference>
<gene>
    <name evidence="2" type="ORF">PVAP13_3NG181470</name>
</gene>